<dbReference type="SUPFAM" id="SSF57701">
    <property type="entry name" value="Zn2/Cys6 DNA-binding domain"/>
    <property type="match status" value="1"/>
</dbReference>
<feature type="compositionally biased region" description="Polar residues" evidence="4">
    <location>
        <begin position="37"/>
        <end position="49"/>
    </location>
</feature>
<feature type="compositionally biased region" description="Polar residues" evidence="4">
    <location>
        <begin position="176"/>
        <end position="185"/>
    </location>
</feature>
<dbReference type="PANTHER" id="PTHR23416:SF76">
    <property type="entry name" value="ZN(II)2CYS6 TRANSCRIPTION FACTOR (EUROFUNG)"/>
    <property type="match status" value="1"/>
</dbReference>
<dbReference type="SMART" id="SM01266">
    <property type="entry name" value="Mac"/>
    <property type="match status" value="1"/>
</dbReference>
<dbReference type="InterPro" id="IPR024688">
    <property type="entry name" value="Mac_dom"/>
</dbReference>
<feature type="compositionally biased region" description="Polar residues" evidence="4">
    <location>
        <begin position="149"/>
        <end position="163"/>
    </location>
</feature>
<dbReference type="InterPro" id="IPR001451">
    <property type="entry name" value="Hexapep"/>
</dbReference>
<dbReference type="CDD" id="cd00067">
    <property type="entry name" value="GAL4"/>
    <property type="match status" value="1"/>
</dbReference>
<feature type="compositionally biased region" description="Basic and acidic residues" evidence="4">
    <location>
        <begin position="85"/>
        <end position="130"/>
    </location>
</feature>
<feature type="compositionally biased region" description="Polar residues" evidence="4">
    <location>
        <begin position="336"/>
        <end position="347"/>
    </location>
</feature>
<dbReference type="InterPro" id="IPR011004">
    <property type="entry name" value="Trimer_LpxA-like_sf"/>
</dbReference>
<evidence type="ECO:0000256" key="2">
    <source>
        <dbReference type="ARBA" id="ARBA00022679"/>
    </source>
</evidence>
<evidence type="ECO:0000256" key="3">
    <source>
        <dbReference type="ARBA" id="ARBA00023242"/>
    </source>
</evidence>
<dbReference type="PROSITE" id="PS00463">
    <property type="entry name" value="ZN2_CY6_FUNGAL_1"/>
    <property type="match status" value="1"/>
</dbReference>
<keyword evidence="3" id="KW-0539">Nucleus</keyword>
<sequence>MATFTALNGNEPQATESLNRSPASKPVETEERGATAGQEQRTSGEVSSSQREHWSGGNGERAAYQAADYASYDGIHKRKRSTSSEPRREAAGLPDERSASHHHPESRDVYGSHHRERDRRSYGDEGREDSWYSQSQSQSQSQRDGRTAYDQQHSSGSILQNEEQSGDGLRGGPGTADSQDYSPTSPDDGDDSAYYGGSYTSDHRRDGAVQSDPKKRKRNFSNRTKTGCLTCRKRKKKCDELKPECNNCLRGGFLCQGYPNQRGYQKMESKPTAVPLESKDPSYVPPGAYGMPQAQSPYVNHLQPPSKREPPPPFRGPSLRIDPPQGRTIHSEDEQTASTIPTASVFSPDNKPSAVSAYTTPANVFPTPISAISSANTNFGEHRGMQKEYQRIPPLHDTSRTEPETPHPGSALPQINIFQPTRTSSPARQPQPPASNAQVAAQLALNHNHFAAAKRPPTQKELMLRGESYKPFDKELVLERERCSATCWRFNNATNPNNGVSAAERARLFHEILTPSEPIHLFPTQTSPVNAQGRVGVECVVEAPFVCDYGYNISIGDNVFIGRNCTVLDACSVTIGKNVYIGPNVSIFTATLSTDPGKRGGSKSSQVGRKIMIEDDAWIGGGAIILPGRRIGKGSTVAAGSVVTKDVPNFVITAGNPSQIIRGVTTGSL</sequence>
<dbReference type="Pfam" id="PF00132">
    <property type="entry name" value="Hexapep"/>
    <property type="match status" value="1"/>
</dbReference>
<proteinExistence type="inferred from homology"/>
<evidence type="ECO:0000256" key="1">
    <source>
        <dbReference type="ARBA" id="ARBA00007274"/>
    </source>
</evidence>
<evidence type="ECO:0000259" key="5">
    <source>
        <dbReference type="PROSITE" id="PS50048"/>
    </source>
</evidence>
<gene>
    <name evidence="6" type="ORF">SCAR479_01040</name>
</gene>
<dbReference type="InterPro" id="IPR051159">
    <property type="entry name" value="Hexapeptide_acetyltransf"/>
</dbReference>
<dbReference type="Gene3D" id="4.10.240.10">
    <property type="entry name" value="Zn(2)-C6 fungal-type DNA-binding domain"/>
    <property type="match status" value="1"/>
</dbReference>
<dbReference type="InterPro" id="IPR001138">
    <property type="entry name" value="Zn2Cys6_DnaBD"/>
</dbReference>
<dbReference type="EMBL" id="JARVKM010000002">
    <property type="protein sequence ID" value="KAK9782697.1"/>
    <property type="molecule type" value="Genomic_DNA"/>
</dbReference>
<dbReference type="SMART" id="SM00066">
    <property type="entry name" value="GAL4"/>
    <property type="match status" value="1"/>
</dbReference>
<keyword evidence="2" id="KW-0808">Transferase</keyword>
<dbReference type="SUPFAM" id="SSF51161">
    <property type="entry name" value="Trimeric LpxA-like enzymes"/>
    <property type="match status" value="1"/>
</dbReference>
<reference evidence="6 7" key="1">
    <citation type="submission" date="2024-02" db="EMBL/GenBank/DDBJ databases">
        <title>First draft genome assembly of two strains of Seiridium cardinale.</title>
        <authorList>
            <person name="Emiliani G."/>
            <person name="Scali E."/>
        </authorList>
    </citation>
    <scope>NUCLEOTIDE SEQUENCE [LARGE SCALE GENOMIC DNA]</scope>
    <source>
        <strain evidence="6 7">BM-138-000479</strain>
    </source>
</reference>
<feature type="domain" description="Zn(2)-C6 fungal-type" evidence="5">
    <location>
        <begin position="227"/>
        <end position="255"/>
    </location>
</feature>
<dbReference type="Pfam" id="PF12464">
    <property type="entry name" value="Mac"/>
    <property type="match status" value="1"/>
</dbReference>
<dbReference type="Gene3D" id="2.160.10.10">
    <property type="entry name" value="Hexapeptide repeat proteins"/>
    <property type="match status" value="1"/>
</dbReference>
<feature type="region of interest" description="Disordered" evidence="4">
    <location>
        <begin position="395"/>
        <end position="415"/>
    </location>
</feature>
<feature type="region of interest" description="Disordered" evidence="4">
    <location>
        <begin position="1"/>
        <end position="226"/>
    </location>
</feature>
<evidence type="ECO:0000313" key="6">
    <source>
        <dbReference type="EMBL" id="KAK9782697.1"/>
    </source>
</evidence>
<name>A0ABR2Y7T6_9PEZI</name>
<feature type="compositionally biased region" description="Low complexity" evidence="4">
    <location>
        <begin position="62"/>
        <end position="73"/>
    </location>
</feature>
<comment type="similarity">
    <text evidence="1">Belongs to the transferase hexapeptide repeat family.</text>
</comment>
<feature type="region of interest" description="Disordered" evidence="4">
    <location>
        <begin position="263"/>
        <end position="348"/>
    </location>
</feature>
<comment type="caution">
    <text evidence="6">The sequence shown here is derived from an EMBL/GenBank/DDBJ whole genome shotgun (WGS) entry which is preliminary data.</text>
</comment>
<dbReference type="PROSITE" id="PS50048">
    <property type="entry name" value="ZN2_CY6_FUNGAL_2"/>
    <property type="match status" value="1"/>
</dbReference>
<dbReference type="PANTHER" id="PTHR23416">
    <property type="entry name" value="SIALIC ACID SYNTHASE-RELATED"/>
    <property type="match status" value="1"/>
</dbReference>
<dbReference type="Pfam" id="PF00172">
    <property type="entry name" value="Zn_clus"/>
    <property type="match status" value="1"/>
</dbReference>
<feature type="compositionally biased region" description="Low complexity" evidence="4">
    <location>
        <begin position="133"/>
        <end position="142"/>
    </location>
</feature>
<organism evidence="6 7">
    <name type="scientific">Seiridium cardinale</name>
    <dbReference type="NCBI Taxonomy" id="138064"/>
    <lineage>
        <taxon>Eukaryota</taxon>
        <taxon>Fungi</taxon>
        <taxon>Dikarya</taxon>
        <taxon>Ascomycota</taxon>
        <taxon>Pezizomycotina</taxon>
        <taxon>Sordariomycetes</taxon>
        <taxon>Xylariomycetidae</taxon>
        <taxon>Amphisphaeriales</taxon>
        <taxon>Sporocadaceae</taxon>
        <taxon>Seiridium</taxon>
    </lineage>
</organism>
<dbReference type="Proteomes" id="UP001465668">
    <property type="component" value="Unassembled WGS sequence"/>
</dbReference>
<dbReference type="CDD" id="cd03357">
    <property type="entry name" value="LbH_MAT_GAT"/>
    <property type="match status" value="1"/>
</dbReference>
<protein>
    <submittedName>
        <fullName evidence="6">Zn(2)-C6 fungal-type domain-containing protein</fullName>
    </submittedName>
</protein>
<evidence type="ECO:0000313" key="7">
    <source>
        <dbReference type="Proteomes" id="UP001465668"/>
    </source>
</evidence>
<accession>A0ABR2Y7T6</accession>
<dbReference type="InterPro" id="IPR036864">
    <property type="entry name" value="Zn2-C6_fun-type_DNA-bd_sf"/>
</dbReference>
<dbReference type="Pfam" id="PF14602">
    <property type="entry name" value="Hexapep_2"/>
    <property type="match status" value="1"/>
</dbReference>
<keyword evidence="7" id="KW-1185">Reference proteome</keyword>
<feature type="compositionally biased region" description="Polar residues" evidence="4">
    <location>
        <begin position="1"/>
        <end position="22"/>
    </location>
</feature>
<evidence type="ECO:0000256" key="4">
    <source>
        <dbReference type="SAM" id="MobiDB-lite"/>
    </source>
</evidence>